<gene>
    <name evidence="1" type="ORF">FKW44_007419</name>
</gene>
<reference evidence="2" key="1">
    <citation type="submission" date="2021-01" db="EMBL/GenBank/DDBJ databases">
        <title>Caligus Genome Assembly.</title>
        <authorList>
            <person name="Gallardo-Escarate C."/>
        </authorList>
    </citation>
    <scope>NUCLEOTIDE SEQUENCE [LARGE SCALE GENOMIC DNA]</scope>
</reference>
<dbReference type="OrthoDB" id="4843387at2759"/>
<dbReference type="EMBL" id="CP045894">
    <property type="protein sequence ID" value="QQP54556.1"/>
    <property type="molecule type" value="Genomic_DNA"/>
</dbReference>
<accession>A0A7T8KER0</accession>
<dbReference type="GO" id="GO:0003676">
    <property type="term" value="F:nucleic acid binding"/>
    <property type="evidence" value="ECO:0007669"/>
    <property type="project" value="InterPro"/>
</dbReference>
<evidence type="ECO:0000313" key="2">
    <source>
        <dbReference type="Proteomes" id="UP000595437"/>
    </source>
</evidence>
<feature type="non-terminal residue" evidence="1">
    <location>
        <position position="100"/>
    </location>
</feature>
<dbReference type="InterPro" id="IPR036397">
    <property type="entry name" value="RNaseH_sf"/>
</dbReference>
<sequence length="100" mass="11501">TTKKFNPQNDRILFRNASKIQENTRNVYRMQKPASVMAWGAVISNGKKPSLLRIPDDVKINKIEYLDVLQTKVFPWIQEKFGGVPIYFQQDGAPTHIAKI</sequence>
<proteinExistence type="predicted"/>
<protein>
    <submittedName>
        <fullName evidence="1">DD37D maT transposase</fullName>
    </submittedName>
</protein>
<organism evidence="1 2">
    <name type="scientific">Caligus rogercresseyi</name>
    <name type="common">Sea louse</name>
    <dbReference type="NCBI Taxonomy" id="217165"/>
    <lineage>
        <taxon>Eukaryota</taxon>
        <taxon>Metazoa</taxon>
        <taxon>Ecdysozoa</taxon>
        <taxon>Arthropoda</taxon>
        <taxon>Crustacea</taxon>
        <taxon>Multicrustacea</taxon>
        <taxon>Hexanauplia</taxon>
        <taxon>Copepoda</taxon>
        <taxon>Siphonostomatoida</taxon>
        <taxon>Caligidae</taxon>
        <taxon>Caligus</taxon>
    </lineage>
</organism>
<dbReference type="Proteomes" id="UP000595437">
    <property type="component" value="Chromosome 5"/>
</dbReference>
<name>A0A7T8KER0_CALRO</name>
<dbReference type="AlphaFoldDB" id="A0A7T8KER0"/>
<evidence type="ECO:0000313" key="1">
    <source>
        <dbReference type="EMBL" id="QQP54556.1"/>
    </source>
</evidence>
<dbReference type="Gene3D" id="3.30.420.10">
    <property type="entry name" value="Ribonuclease H-like superfamily/Ribonuclease H"/>
    <property type="match status" value="1"/>
</dbReference>
<keyword evidence="2" id="KW-1185">Reference proteome</keyword>
<feature type="non-terminal residue" evidence="1">
    <location>
        <position position="1"/>
    </location>
</feature>